<dbReference type="RefSeq" id="WP_114498734.1">
    <property type="nucleotide sequence ID" value="NZ_QPJW01000015.1"/>
</dbReference>
<keyword evidence="3" id="KW-1185">Reference proteome</keyword>
<evidence type="ECO:0000313" key="2">
    <source>
        <dbReference type="EMBL" id="RCX15371.1"/>
    </source>
</evidence>
<dbReference type="EMBL" id="QPJW01000015">
    <property type="protein sequence ID" value="RCX15371.1"/>
    <property type="molecule type" value="Genomic_DNA"/>
</dbReference>
<organism evidence="2 3">
    <name type="scientific">Fontibacillus phaseoli</name>
    <dbReference type="NCBI Taxonomy" id="1416533"/>
    <lineage>
        <taxon>Bacteria</taxon>
        <taxon>Bacillati</taxon>
        <taxon>Bacillota</taxon>
        <taxon>Bacilli</taxon>
        <taxon>Bacillales</taxon>
        <taxon>Paenibacillaceae</taxon>
        <taxon>Fontibacillus</taxon>
    </lineage>
</organism>
<evidence type="ECO:0000313" key="3">
    <source>
        <dbReference type="Proteomes" id="UP000253090"/>
    </source>
</evidence>
<dbReference type="AlphaFoldDB" id="A0A369B1S5"/>
<dbReference type="OrthoDB" id="2666592at2"/>
<gene>
    <name evidence="2" type="ORF">DFP94_11555</name>
</gene>
<protein>
    <submittedName>
        <fullName evidence="2">Colicin import membrane protein</fullName>
    </submittedName>
</protein>
<reference evidence="2 3" key="1">
    <citation type="submission" date="2018-07" db="EMBL/GenBank/DDBJ databases">
        <title>Genomic Encyclopedia of Type Strains, Phase III (KMG-III): the genomes of soil and plant-associated and newly described type strains.</title>
        <authorList>
            <person name="Whitman W."/>
        </authorList>
    </citation>
    <scope>NUCLEOTIDE SEQUENCE [LARGE SCALE GENOMIC DNA]</scope>
    <source>
        <strain evidence="2 3">CECT 8333</strain>
    </source>
</reference>
<keyword evidence="1" id="KW-0175">Coiled coil</keyword>
<accession>A0A369B1S5</accession>
<proteinExistence type="predicted"/>
<sequence length="264" mass="29610">MLNQHRGKLCALRVFIFMFILSFVFWISGPTLVQASDIGWTTALDDIDRLYDKFSTLKAANALEKQQIQSLNKENNDKLKEINKNVRLIDKAKLDQLKSTSDQAQQKYGPLLKEYTELGKKAAEARKRKDQKSALLYDLKRNAIKTSVNHARQEIAAKKKTLTAARKQTTAKAKVVKDTLLGVQSLKKQVTAENHSIAELNKTRTAADKRYKIAVKQGNAVAAAAELGLMVDALTQIQASQQKIYAWQQTIANTLKLAESRLPD</sequence>
<comment type="caution">
    <text evidence="2">The sequence shown here is derived from an EMBL/GenBank/DDBJ whole genome shotgun (WGS) entry which is preliminary data.</text>
</comment>
<name>A0A369B1S5_9BACL</name>
<feature type="coiled-coil region" evidence="1">
    <location>
        <begin position="148"/>
        <end position="203"/>
    </location>
</feature>
<evidence type="ECO:0000256" key="1">
    <source>
        <dbReference type="SAM" id="Coils"/>
    </source>
</evidence>
<dbReference type="Proteomes" id="UP000253090">
    <property type="component" value="Unassembled WGS sequence"/>
</dbReference>